<feature type="transmembrane region" description="Helical" evidence="1">
    <location>
        <begin position="25"/>
        <end position="48"/>
    </location>
</feature>
<proteinExistence type="predicted"/>
<accession>A0A9X7GUV2</accession>
<dbReference type="AlphaFoldDB" id="A0A9X7GUV2"/>
<evidence type="ECO:0000313" key="3">
    <source>
        <dbReference type="Proteomes" id="UP000224203"/>
    </source>
</evidence>
<dbReference type="Proteomes" id="UP000224203">
    <property type="component" value="Unassembled WGS sequence"/>
</dbReference>
<keyword evidence="1" id="KW-0472">Membrane</keyword>
<dbReference type="EMBL" id="NULI01000108">
    <property type="protein sequence ID" value="PGS77572.1"/>
    <property type="molecule type" value="Genomic_DNA"/>
</dbReference>
<protein>
    <submittedName>
        <fullName evidence="2">Uncharacterized protein</fullName>
    </submittedName>
</protein>
<evidence type="ECO:0000313" key="2">
    <source>
        <dbReference type="EMBL" id="PGS77572.1"/>
    </source>
</evidence>
<reference evidence="2 3" key="1">
    <citation type="submission" date="2017-09" db="EMBL/GenBank/DDBJ databases">
        <title>Large-scale bioinformatics analysis of Bacillus genomes uncovers conserved roles of natural products in bacterial physiology.</title>
        <authorList>
            <consortium name="Agbiome Team Llc"/>
            <person name="Bleich R.M."/>
            <person name="Grubbs K.J."/>
            <person name="Santa Maria K.C."/>
            <person name="Allen S.E."/>
            <person name="Farag S."/>
            <person name="Shank E.A."/>
            <person name="Bowers A."/>
        </authorList>
    </citation>
    <scope>NUCLEOTIDE SEQUENCE [LARGE SCALE GENOMIC DNA]</scope>
    <source>
        <strain evidence="2 3">AFS041711</strain>
    </source>
</reference>
<name>A0A9X7GUV2_BACCE</name>
<gene>
    <name evidence="2" type="ORF">COC69_19095</name>
</gene>
<evidence type="ECO:0000256" key="1">
    <source>
        <dbReference type="SAM" id="Phobius"/>
    </source>
</evidence>
<organism evidence="2 3">
    <name type="scientific">Bacillus cereus</name>
    <dbReference type="NCBI Taxonomy" id="1396"/>
    <lineage>
        <taxon>Bacteria</taxon>
        <taxon>Bacillati</taxon>
        <taxon>Bacillota</taxon>
        <taxon>Bacilli</taxon>
        <taxon>Bacillales</taxon>
        <taxon>Bacillaceae</taxon>
        <taxon>Bacillus</taxon>
        <taxon>Bacillus cereus group</taxon>
    </lineage>
</organism>
<comment type="caution">
    <text evidence="2">The sequence shown here is derived from an EMBL/GenBank/DDBJ whole genome shotgun (WGS) entry which is preliminary data.</text>
</comment>
<sequence>MEFSSVVHPITKRRTYESFKIHNPYNWMACITITLVCNILSLIPVIILDLRATYSLTVLFLIQITLLL</sequence>
<keyword evidence="1" id="KW-0812">Transmembrane</keyword>
<keyword evidence="1" id="KW-1133">Transmembrane helix</keyword>